<organism evidence="2 3">
    <name type="scientific">Geranomyces variabilis</name>
    <dbReference type="NCBI Taxonomy" id="109894"/>
    <lineage>
        <taxon>Eukaryota</taxon>
        <taxon>Fungi</taxon>
        <taxon>Fungi incertae sedis</taxon>
        <taxon>Chytridiomycota</taxon>
        <taxon>Chytridiomycota incertae sedis</taxon>
        <taxon>Chytridiomycetes</taxon>
        <taxon>Spizellomycetales</taxon>
        <taxon>Powellomycetaceae</taxon>
        <taxon>Geranomyces</taxon>
    </lineage>
</organism>
<feature type="transmembrane region" description="Helical" evidence="1">
    <location>
        <begin position="163"/>
        <end position="183"/>
    </location>
</feature>
<proteinExistence type="predicted"/>
<comment type="caution">
    <text evidence="2">The sequence shown here is derived from an EMBL/GenBank/DDBJ whole genome shotgun (WGS) entry which is preliminary data.</text>
</comment>
<sequence>MSAVPATIKLGAEALSVLGLYGVYTQSQHHLPPGPYSQLAAGATAGAALSLLAHPLGARHFPETSAELRAAMPNTPLYRTILKSASGYACFFAVAEGLRTGYYKARLVDAARKGTKLPPRVDDAHWHATNFFAGGVGGLAYRAATLPYFSGPMDNPLLSRSGVGILVGTFVAMGAMLAGFGYVDETFGLDYHPERWHKLGDKVLD</sequence>
<keyword evidence="1" id="KW-1133">Transmembrane helix</keyword>
<dbReference type="Proteomes" id="UP001212152">
    <property type="component" value="Unassembled WGS sequence"/>
</dbReference>
<gene>
    <name evidence="2" type="ORF">HDU87_005184</name>
</gene>
<keyword evidence="1" id="KW-0812">Transmembrane</keyword>
<evidence type="ECO:0000313" key="2">
    <source>
        <dbReference type="EMBL" id="KAJ3176490.1"/>
    </source>
</evidence>
<name>A0AAD5TIX1_9FUNG</name>
<keyword evidence="1" id="KW-0472">Membrane</keyword>
<protein>
    <submittedName>
        <fullName evidence="2">Uncharacterized protein</fullName>
    </submittedName>
</protein>
<accession>A0AAD5TIX1</accession>
<keyword evidence="3" id="KW-1185">Reference proteome</keyword>
<evidence type="ECO:0000256" key="1">
    <source>
        <dbReference type="SAM" id="Phobius"/>
    </source>
</evidence>
<reference evidence="2" key="1">
    <citation type="submission" date="2020-05" db="EMBL/GenBank/DDBJ databases">
        <title>Phylogenomic resolution of chytrid fungi.</title>
        <authorList>
            <person name="Stajich J.E."/>
            <person name="Amses K."/>
            <person name="Simmons R."/>
            <person name="Seto K."/>
            <person name="Myers J."/>
            <person name="Bonds A."/>
            <person name="Quandt C.A."/>
            <person name="Barry K."/>
            <person name="Liu P."/>
            <person name="Grigoriev I."/>
            <person name="Longcore J.E."/>
            <person name="James T.Y."/>
        </authorList>
    </citation>
    <scope>NUCLEOTIDE SEQUENCE</scope>
    <source>
        <strain evidence="2">JEL0379</strain>
    </source>
</reference>
<evidence type="ECO:0000313" key="3">
    <source>
        <dbReference type="Proteomes" id="UP001212152"/>
    </source>
</evidence>
<dbReference type="AlphaFoldDB" id="A0AAD5TIX1"/>
<dbReference type="EMBL" id="JADGJQ010000040">
    <property type="protein sequence ID" value="KAJ3176490.1"/>
    <property type="molecule type" value="Genomic_DNA"/>
</dbReference>